<reference evidence="2" key="1">
    <citation type="journal article" date="2020" name="Stud. Mycol.">
        <title>101 Dothideomycetes genomes: a test case for predicting lifestyles and emergence of pathogens.</title>
        <authorList>
            <person name="Haridas S."/>
            <person name="Albert R."/>
            <person name="Binder M."/>
            <person name="Bloem J."/>
            <person name="Labutti K."/>
            <person name="Salamov A."/>
            <person name="Andreopoulos B."/>
            <person name="Baker S."/>
            <person name="Barry K."/>
            <person name="Bills G."/>
            <person name="Bluhm B."/>
            <person name="Cannon C."/>
            <person name="Castanera R."/>
            <person name="Culley D."/>
            <person name="Daum C."/>
            <person name="Ezra D."/>
            <person name="Gonzalez J."/>
            <person name="Henrissat B."/>
            <person name="Kuo A."/>
            <person name="Liang C."/>
            <person name="Lipzen A."/>
            <person name="Lutzoni F."/>
            <person name="Magnuson J."/>
            <person name="Mondo S."/>
            <person name="Nolan M."/>
            <person name="Ohm R."/>
            <person name="Pangilinan J."/>
            <person name="Park H.-J."/>
            <person name="Ramirez L."/>
            <person name="Alfaro M."/>
            <person name="Sun H."/>
            <person name="Tritt A."/>
            <person name="Yoshinaga Y."/>
            <person name="Zwiers L.-H."/>
            <person name="Turgeon B."/>
            <person name="Goodwin S."/>
            <person name="Spatafora J."/>
            <person name="Crous P."/>
            <person name="Grigoriev I."/>
        </authorList>
    </citation>
    <scope>NUCLEOTIDE SEQUENCE</scope>
    <source>
        <strain evidence="2">CBS 161.51</strain>
    </source>
</reference>
<gene>
    <name evidence="2" type="ORF">EJ02DRAFT_189910</name>
</gene>
<dbReference type="AlphaFoldDB" id="A0A6A5SPY7"/>
<evidence type="ECO:0000313" key="2">
    <source>
        <dbReference type="EMBL" id="KAF1941830.1"/>
    </source>
</evidence>
<feature type="signal peptide" evidence="1">
    <location>
        <begin position="1"/>
        <end position="20"/>
    </location>
</feature>
<evidence type="ECO:0000313" key="3">
    <source>
        <dbReference type="Proteomes" id="UP000800038"/>
    </source>
</evidence>
<keyword evidence="1" id="KW-0732">Signal</keyword>
<proteinExistence type="predicted"/>
<evidence type="ECO:0000256" key="1">
    <source>
        <dbReference type="SAM" id="SignalP"/>
    </source>
</evidence>
<sequence length="187" mass="21207">MPSCLFTRVFASYSLCVVCSLSMRCHHDMSRPGRNSLFPSSRPRRRQKRKVRSSTVFPLELFDSHTAPLGCFHSYCSSRRHWQYNVPAQIHAMISLSVDSFPKSGISRSRGWPDGMVRHSSLQRYSCNLVLLAPFLDSCSPCVKHDITRPFLPTPTSHSLSFAPGRNFSRRRADSGYRHFALGELAA</sequence>
<name>A0A6A5SPY7_9PLEO</name>
<dbReference type="EMBL" id="ML976042">
    <property type="protein sequence ID" value="KAF1941830.1"/>
    <property type="molecule type" value="Genomic_DNA"/>
</dbReference>
<accession>A0A6A5SPY7</accession>
<protein>
    <recommendedName>
        <fullName evidence="4">Secreted protein</fullName>
    </recommendedName>
</protein>
<feature type="chain" id="PRO_5025518135" description="Secreted protein" evidence="1">
    <location>
        <begin position="21"/>
        <end position="187"/>
    </location>
</feature>
<evidence type="ECO:0008006" key="4">
    <source>
        <dbReference type="Google" id="ProtNLM"/>
    </source>
</evidence>
<keyword evidence="3" id="KW-1185">Reference proteome</keyword>
<dbReference type="Proteomes" id="UP000800038">
    <property type="component" value="Unassembled WGS sequence"/>
</dbReference>
<organism evidence="2 3">
    <name type="scientific">Clathrospora elynae</name>
    <dbReference type="NCBI Taxonomy" id="706981"/>
    <lineage>
        <taxon>Eukaryota</taxon>
        <taxon>Fungi</taxon>
        <taxon>Dikarya</taxon>
        <taxon>Ascomycota</taxon>
        <taxon>Pezizomycotina</taxon>
        <taxon>Dothideomycetes</taxon>
        <taxon>Pleosporomycetidae</taxon>
        <taxon>Pleosporales</taxon>
        <taxon>Diademaceae</taxon>
        <taxon>Clathrospora</taxon>
    </lineage>
</organism>